<comment type="similarity">
    <text evidence="7">Belongs to the binding-protein-dependent transport system permease family.</text>
</comment>
<dbReference type="CDD" id="cd06261">
    <property type="entry name" value="TM_PBP2"/>
    <property type="match status" value="1"/>
</dbReference>
<dbReference type="PANTHER" id="PTHR32243">
    <property type="entry name" value="MALTOSE TRANSPORT SYSTEM PERMEASE-RELATED"/>
    <property type="match status" value="1"/>
</dbReference>
<keyword evidence="4 7" id="KW-0812">Transmembrane</keyword>
<name>A0ABP8CXT7_9ACTN</name>
<evidence type="ECO:0000313" key="10">
    <source>
        <dbReference type="Proteomes" id="UP001500620"/>
    </source>
</evidence>
<evidence type="ECO:0000259" key="8">
    <source>
        <dbReference type="PROSITE" id="PS50928"/>
    </source>
</evidence>
<keyword evidence="10" id="KW-1185">Reference proteome</keyword>
<dbReference type="InterPro" id="IPR035906">
    <property type="entry name" value="MetI-like_sf"/>
</dbReference>
<feature type="transmembrane region" description="Helical" evidence="7">
    <location>
        <begin position="199"/>
        <end position="218"/>
    </location>
</feature>
<dbReference type="InterPro" id="IPR050901">
    <property type="entry name" value="BP-dep_ABC_trans_perm"/>
</dbReference>
<dbReference type="SUPFAM" id="SSF161098">
    <property type="entry name" value="MetI-like"/>
    <property type="match status" value="1"/>
</dbReference>
<dbReference type="Pfam" id="PF00528">
    <property type="entry name" value="BPD_transp_1"/>
    <property type="match status" value="1"/>
</dbReference>
<dbReference type="PROSITE" id="PS50928">
    <property type="entry name" value="ABC_TM1"/>
    <property type="match status" value="1"/>
</dbReference>
<evidence type="ECO:0000256" key="1">
    <source>
        <dbReference type="ARBA" id="ARBA00004651"/>
    </source>
</evidence>
<evidence type="ECO:0000256" key="7">
    <source>
        <dbReference type="RuleBase" id="RU363032"/>
    </source>
</evidence>
<dbReference type="Proteomes" id="UP001500620">
    <property type="component" value="Unassembled WGS sequence"/>
</dbReference>
<feature type="domain" description="ABC transmembrane type-1" evidence="8">
    <location>
        <begin position="68"/>
        <end position="259"/>
    </location>
</feature>
<evidence type="ECO:0000256" key="6">
    <source>
        <dbReference type="ARBA" id="ARBA00023136"/>
    </source>
</evidence>
<sequence>MIRRRREPIAFSFRSVLYVLYGLPLLWIVLTSLKSQGEVLSSQASIVFHPTLEAYRAAIADPALGAAVRQSAIVAIGTTIMCLAFATPAAYALARTRSAIVVPALTLLVVLQMVPQAANLIPLFWLLSKWGLLDTTFGLVLADATMFLPWAILLLRPFFGQIPTAIEEAARVDGASTIRTFSSVALPLARNGMLTVSSVIFLVSWGEFLYGITFMLSPEKYPLSSLIAVQAGAYGADWPAMMAFAVVSAVPVLVVYVASLRLLSSGLTMGAVK</sequence>
<dbReference type="EMBL" id="BAABAT010000002">
    <property type="protein sequence ID" value="GAA4244702.1"/>
    <property type="molecule type" value="Genomic_DNA"/>
</dbReference>
<gene>
    <name evidence="9" type="ORF">GCM10022255_008790</name>
</gene>
<dbReference type="PANTHER" id="PTHR32243:SF18">
    <property type="entry name" value="INNER MEMBRANE ABC TRANSPORTER PERMEASE PROTEIN YCJP"/>
    <property type="match status" value="1"/>
</dbReference>
<feature type="transmembrane region" description="Helical" evidence="7">
    <location>
        <begin position="100"/>
        <end position="125"/>
    </location>
</feature>
<comment type="subcellular location">
    <subcellularLocation>
        <location evidence="1 7">Cell membrane</location>
        <topology evidence="1 7">Multi-pass membrane protein</topology>
    </subcellularLocation>
</comment>
<evidence type="ECO:0000256" key="3">
    <source>
        <dbReference type="ARBA" id="ARBA00022475"/>
    </source>
</evidence>
<dbReference type="RefSeq" id="WP_345121466.1">
    <property type="nucleotide sequence ID" value="NZ_BAABAT010000002.1"/>
</dbReference>
<keyword evidence="2 7" id="KW-0813">Transport</keyword>
<feature type="transmembrane region" description="Helical" evidence="7">
    <location>
        <begin position="12"/>
        <end position="30"/>
    </location>
</feature>
<feature type="transmembrane region" description="Helical" evidence="7">
    <location>
        <begin position="238"/>
        <end position="263"/>
    </location>
</feature>
<keyword evidence="3" id="KW-1003">Cell membrane</keyword>
<dbReference type="InterPro" id="IPR000515">
    <property type="entry name" value="MetI-like"/>
</dbReference>
<keyword evidence="5 7" id="KW-1133">Transmembrane helix</keyword>
<evidence type="ECO:0000256" key="4">
    <source>
        <dbReference type="ARBA" id="ARBA00022692"/>
    </source>
</evidence>
<feature type="transmembrane region" description="Helical" evidence="7">
    <location>
        <begin position="137"/>
        <end position="155"/>
    </location>
</feature>
<evidence type="ECO:0000256" key="5">
    <source>
        <dbReference type="ARBA" id="ARBA00022989"/>
    </source>
</evidence>
<evidence type="ECO:0000313" key="9">
    <source>
        <dbReference type="EMBL" id="GAA4244702.1"/>
    </source>
</evidence>
<keyword evidence="6 7" id="KW-0472">Membrane</keyword>
<feature type="transmembrane region" description="Helical" evidence="7">
    <location>
        <begin position="72"/>
        <end position="93"/>
    </location>
</feature>
<evidence type="ECO:0000256" key="2">
    <source>
        <dbReference type="ARBA" id="ARBA00022448"/>
    </source>
</evidence>
<organism evidence="9 10">
    <name type="scientific">Dactylosporangium darangshiense</name>
    <dbReference type="NCBI Taxonomy" id="579108"/>
    <lineage>
        <taxon>Bacteria</taxon>
        <taxon>Bacillati</taxon>
        <taxon>Actinomycetota</taxon>
        <taxon>Actinomycetes</taxon>
        <taxon>Micromonosporales</taxon>
        <taxon>Micromonosporaceae</taxon>
        <taxon>Dactylosporangium</taxon>
    </lineage>
</organism>
<dbReference type="Gene3D" id="1.10.3720.10">
    <property type="entry name" value="MetI-like"/>
    <property type="match status" value="1"/>
</dbReference>
<protein>
    <submittedName>
        <fullName evidence="9">Carbohydrate ABC transporter permease</fullName>
    </submittedName>
</protein>
<accession>A0ABP8CXT7</accession>
<comment type="caution">
    <text evidence="9">The sequence shown here is derived from an EMBL/GenBank/DDBJ whole genome shotgun (WGS) entry which is preliminary data.</text>
</comment>
<reference evidence="10" key="1">
    <citation type="journal article" date="2019" name="Int. J. Syst. Evol. Microbiol.">
        <title>The Global Catalogue of Microorganisms (GCM) 10K type strain sequencing project: providing services to taxonomists for standard genome sequencing and annotation.</title>
        <authorList>
            <consortium name="The Broad Institute Genomics Platform"/>
            <consortium name="The Broad Institute Genome Sequencing Center for Infectious Disease"/>
            <person name="Wu L."/>
            <person name="Ma J."/>
        </authorList>
    </citation>
    <scope>NUCLEOTIDE SEQUENCE [LARGE SCALE GENOMIC DNA]</scope>
    <source>
        <strain evidence="10">JCM 17441</strain>
    </source>
</reference>
<proteinExistence type="inferred from homology"/>